<dbReference type="PANTHER" id="PTHR12959">
    <property type="entry name" value="GPI TRANSAMIDASE COMPONENT PIG-T-RELATED"/>
    <property type="match status" value="1"/>
</dbReference>
<sequence length="682" mass="77488">MIACYRFDWAMPILIFMIFSLTLIPNLCTSNLYNDRFDEKLLITPLSSGHVYAQFQFIVEKDLNNGDETSFHHFRLFPRSLGEIIFQHDVQELHFSLTQGLWRYDKWGYPVRSAPPGAELWALFKGNASEINSNWKKLTHVLSGQFCASLNFIEDSNTAIPKLSFRPEGAVPSDYNASFVRYSSLPPEIVCTENLTPFRKLLPCGAQAGLSTLLNALNIFNAHYVSLAVDVQRVCKKSCSKIAIELVQSVSIVFDPPVSQLKKQDWSFVKLFGSSLMSTCPVATNSQVFVDVSSNKSGVHFSLNQKPHEIIKEKFDVGSNFIRQRDYAVYDLKHMFKEANYVNIGASYQNVHIYGIVPPPFLYVNRKVSGYGQEQGGIHCTFYNNHLKKPLKILYFDMVPWYLRLYSHTLSIKMGKRNLLPDYMHYQPAKDRTRPHHLELVLTLPPHSKTEMTIDFDFAFLKWTEYPPDANHGFYAGSAVITTVIDTVKNCSIFPNTFQKRKKSRGMSGDNGGQAMVPSRPIHCYGNVLSKERRTSELLCCQAPARISYLAAMRVIVKNKLFKHVKINGSDFGSFHDGKWSDDSATHQTTAHHTTYSPILLVSLPTPDFSMPYNVICLTCTVVALAFGPIHNITTKSLHPLDEKKEISFFAKVKKQCKKLWKSENNDNPPVDVPKEDTKKTQ</sequence>
<feature type="transmembrane region" description="Helical" evidence="2">
    <location>
        <begin position="7"/>
        <end position="27"/>
    </location>
</feature>
<accession>A0AAV4MYK3</accession>
<dbReference type="Pfam" id="PF04113">
    <property type="entry name" value="Gpi16"/>
    <property type="match status" value="1"/>
</dbReference>
<keyword evidence="2" id="KW-0472">Membrane</keyword>
<dbReference type="InterPro" id="IPR007245">
    <property type="entry name" value="PIG-T"/>
</dbReference>
<gene>
    <name evidence="3" type="primary">Pigt</name>
    <name evidence="3" type="ORF">CEXT_305291</name>
</gene>
<protein>
    <submittedName>
        <fullName evidence="3">GPI transamidase component PIG-T</fullName>
    </submittedName>
</protein>
<reference evidence="3 4" key="1">
    <citation type="submission" date="2021-06" db="EMBL/GenBank/DDBJ databases">
        <title>Caerostris extrusa draft genome.</title>
        <authorList>
            <person name="Kono N."/>
            <person name="Arakawa K."/>
        </authorList>
    </citation>
    <scope>NUCLEOTIDE SEQUENCE [LARGE SCALE GENOMIC DNA]</scope>
</reference>
<comment type="caution">
    <text evidence="3">The sequence shown here is derived from an EMBL/GenBank/DDBJ whole genome shotgun (WGS) entry which is preliminary data.</text>
</comment>
<evidence type="ECO:0000256" key="1">
    <source>
        <dbReference type="SAM" id="MobiDB-lite"/>
    </source>
</evidence>
<dbReference type="Proteomes" id="UP001054945">
    <property type="component" value="Unassembled WGS sequence"/>
</dbReference>
<keyword evidence="2" id="KW-1133">Transmembrane helix</keyword>
<name>A0AAV4MYK3_CAEEX</name>
<organism evidence="3 4">
    <name type="scientific">Caerostris extrusa</name>
    <name type="common">Bark spider</name>
    <name type="synonym">Caerostris bankana</name>
    <dbReference type="NCBI Taxonomy" id="172846"/>
    <lineage>
        <taxon>Eukaryota</taxon>
        <taxon>Metazoa</taxon>
        <taxon>Ecdysozoa</taxon>
        <taxon>Arthropoda</taxon>
        <taxon>Chelicerata</taxon>
        <taxon>Arachnida</taxon>
        <taxon>Araneae</taxon>
        <taxon>Araneomorphae</taxon>
        <taxon>Entelegynae</taxon>
        <taxon>Araneoidea</taxon>
        <taxon>Araneidae</taxon>
        <taxon>Caerostris</taxon>
    </lineage>
</organism>
<feature type="compositionally biased region" description="Basic and acidic residues" evidence="1">
    <location>
        <begin position="673"/>
        <end position="682"/>
    </location>
</feature>
<dbReference type="GO" id="GO:0042765">
    <property type="term" value="C:GPI-anchor transamidase complex"/>
    <property type="evidence" value="ECO:0007669"/>
    <property type="project" value="InterPro"/>
</dbReference>
<dbReference type="GO" id="GO:0016255">
    <property type="term" value="P:attachment of GPI anchor to protein"/>
    <property type="evidence" value="ECO:0007669"/>
    <property type="project" value="InterPro"/>
</dbReference>
<dbReference type="AlphaFoldDB" id="A0AAV4MYK3"/>
<proteinExistence type="predicted"/>
<evidence type="ECO:0000256" key="2">
    <source>
        <dbReference type="SAM" id="Phobius"/>
    </source>
</evidence>
<keyword evidence="4" id="KW-1185">Reference proteome</keyword>
<feature type="region of interest" description="Disordered" evidence="1">
    <location>
        <begin position="661"/>
        <end position="682"/>
    </location>
</feature>
<dbReference type="PANTHER" id="PTHR12959:SF11">
    <property type="entry name" value="GPI TRANSAMIDASE COMPONENT PIG-T"/>
    <property type="match status" value="1"/>
</dbReference>
<evidence type="ECO:0000313" key="3">
    <source>
        <dbReference type="EMBL" id="GIX77040.1"/>
    </source>
</evidence>
<dbReference type="EMBL" id="BPLR01002712">
    <property type="protein sequence ID" value="GIX77040.1"/>
    <property type="molecule type" value="Genomic_DNA"/>
</dbReference>
<keyword evidence="2" id="KW-0812">Transmembrane</keyword>
<evidence type="ECO:0000313" key="4">
    <source>
        <dbReference type="Proteomes" id="UP001054945"/>
    </source>
</evidence>